<reference evidence="2 3" key="1">
    <citation type="journal article" date="2019" name="Nat. Ecol. Evol.">
        <title>Megaphylogeny resolves global patterns of mushroom evolution.</title>
        <authorList>
            <person name="Varga T."/>
            <person name="Krizsan K."/>
            <person name="Foldi C."/>
            <person name="Dima B."/>
            <person name="Sanchez-Garcia M."/>
            <person name="Sanchez-Ramirez S."/>
            <person name="Szollosi G.J."/>
            <person name="Szarkandi J.G."/>
            <person name="Papp V."/>
            <person name="Albert L."/>
            <person name="Andreopoulos W."/>
            <person name="Angelini C."/>
            <person name="Antonin V."/>
            <person name="Barry K.W."/>
            <person name="Bougher N.L."/>
            <person name="Buchanan P."/>
            <person name="Buyck B."/>
            <person name="Bense V."/>
            <person name="Catcheside P."/>
            <person name="Chovatia M."/>
            <person name="Cooper J."/>
            <person name="Damon W."/>
            <person name="Desjardin D."/>
            <person name="Finy P."/>
            <person name="Geml J."/>
            <person name="Haridas S."/>
            <person name="Hughes K."/>
            <person name="Justo A."/>
            <person name="Karasinski D."/>
            <person name="Kautmanova I."/>
            <person name="Kiss B."/>
            <person name="Kocsube S."/>
            <person name="Kotiranta H."/>
            <person name="LaButti K.M."/>
            <person name="Lechner B.E."/>
            <person name="Liimatainen K."/>
            <person name="Lipzen A."/>
            <person name="Lukacs Z."/>
            <person name="Mihaltcheva S."/>
            <person name="Morgado L.N."/>
            <person name="Niskanen T."/>
            <person name="Noordeloos M.E."/>
            <person name="Ohm R.A."/>
            <person name="Ortiz-Santana B."/>
            <person name="Ovrebo C."/>
            <person name="Racz N."/>
            <person name="Riley R."/>
            <person name="Savchenko A."/>
            <person name="Shiryaev A."/>
            <person name="Soop K."/>
            <person name="Spirin V."/>
            <person name="Szebenyi C."/>
            <person name="Tomsovsky M."/>
            <person name="Tulloss R.E."/>
            <person name="Uehling J."/>
            <person name="Grigoriev I.V."/>
            <person name="Vagvolgyi C."/>
            <person name="Papp T."/>
            <person name="Martin F.M."/>
            <person name="Miettinen O."/>
            <person name="Hibbett D.S."/>
            <person name="Nagy L.G."/>
        </authorList>
    </citation>
    <scope>NUCLEOTIDE SEQUENCE [LARGE SCALE GENOMIC DNA]</scope>
    <source>
        <strain evidence="2 3">CBS 166.37</strain>
    </source>
</reference>
<dbReference type="InterPro" id="IPR000210">
    <property type="entry name" value="BTB/POZ_dom"/>
</dbReference>
<evidence type="ECO:0000259" key="1">
    <source>
        <dbReference type="Pfam" id="PF00651"/>
    </source>
</evidence>
<organism evidence="2 3">
    <name type="scientific">Crucibulum laeve</name>
    <dbReference type="NCBI Taxonomy" id="68775"/>
    <lineage>
        <taxon>Eukaryota</taxon>
        <taxon>Fungi</taxon>
        <taxon>Dikarya</taxon>
        <taxon>Basidiomycota</taxon>
        <taxon>Agaricomycotina</taxon>
        <taxon>Agaricomycetes</taxon>
        <taxon>Agaricomycetidae</taxon>
        <taxon>Agaricales</taxon>
        <taxon>Agaricineae</taxon>
        <taxon>Nidulariaceae</taxon>
        <taxon>Crucibulum</taxon>
    </lineage>
</organism>
<dbReference type="EMBL" id="ML213613">
    <property type="protein sequence ID" value="TFK36541.1"/>
    <property type="molecule type" value="Genomic_DNA"/>
</dbReference>
<accession>A0A5C3M5X6</accession>
<dbReference type="Proteomes" id="UP000308652">
    <property type="component" value="Unassembled WGS sequence"/>
</dbReference>
<feature type="domain" description="BTB" evidence="1">
    <location>
        <begin position="36"/>
        <end position="123"/>
    </location>
</feature>
<proteinExistence type="predicted"/>
<sequence>MDSTPFSLSACGVNRHHWYPNGDLIIVNTLPGSTYQLFRIHKSLLMRYSPVFARNLHAAKEIRNGILVHRVEEQPRSIDALFRCLYQPSVKPFKDTDIVAYEELLDLCIKYQILSVVKRIVTHFHAYYPATLRQWDWNEAKLIYASSQCGFDLEEYFPEPIAMIQLARKHHIHSLLPIAFYYLSTINPNCEYADRTIRSGRNSVESQAHLRAGRCSARWRDLQPDDCSRLLHGKNTIACHVLNDFLVVPTCEDRHCFHERSQLHKSIIEEAIMDRDVLLALKRGLYNLSPAGTFQGVCVNCRHTLGVSIEKRREGLWLDLPALFGLLECRSAWSRLVVNTGHGSVSGQASN</sequence>
<name>A0A5C3M5X6_9AGAR</name>
<dbReference type="AlphaFoldDB" id="A0A5C3M5X6"/>
<evidence type="ECO:0000313" key="2">
    <source>
        <dbReference type="EMBL" id="TFK36541.1"/>
    </source>
</evidence>
<dbReference type="OrthoDB" id="3218112at2759"/>
<protein>
    <recommendedName>
        <fullName evidence="1">BTB domain-containing protein</fullName>
    </recommendedName>
</protein>
<keyword evidence="3" id="KW-1185">Reference proteome</keyword>
<evidence type="ECO:0000313" key="3">
    <source>
        <dbReference type="Proteomes" id="UP000308652"/>
    </source>
</evidence>
<dbReference type="Pfam" id="PF00651">
    <property type="entry name" value="BTB"/>
    <property type="match status" value="1"/>
</dbReference>
<dbReference type="STRING" id="68775.A0A5C3M5X6"/>
<gene>
    <name evidence="2" type="ORF">BDQ12DRAFT_243718</name>
</gene>